<dbReference type="AlphaFoldDB" id="A0AAP0KGX0"/>
<name>A0AAP0KGX0_9MAGN</name>
<sequence length="66" mass="7809">MRYSTRNLVVDVRFDSRMEKIRSLYSSLWRIDFHTTYLLCFFSDCASLSFSIELLFCNKQGGDIVL</sequence>
<gene>
    <name evidence="1" type="ORF">Syun_009314</name>
</gene>
<organism evidence="1 2">
    <name type="scientific">Stephania yunnanensis</name>
    <dbReference type="NCBI Taxonomy" id="152371"/>
    <lineage>
        <taxon>Eukaryota</taxon>
        <taxon>Viridiplantae</taxon>
        <taxon>Streptophyta</taxon>
        <taxon>Embryophyta</taxon>
        <taxon>Tracheophyta</taxon>
        <taxon>Spermatophyta</taxon>
        <taxon>Magnoliopsida</taxon>
        <taxon>Ranunculales</taxon>
        <taxon>Menispermaceae</taxon>
        <taxon>Menispermoideae</taxon>
        <taxon>Cissampelideae</taxon>
        <taxon>Stephania</taxon>
    </lineage>
</organism>
<accession>A0AAP0KGX0</accession>
<reference evidence="1 2" key="1">
    <citation type="submission" date="2024-01" db="EMBL/GenBank/DDBJ databases">
        <title>Genome assemblies of Stephania.</title>
        <authorList>
            <person name="Yang L."/>
        </authorList>
    </citation>
    <scope>NUCLEOTIDE SEQUENCE [LARGE SCALE GENOMIC DNA]</scope>
    <source>
        <strain evidence="1">YNDBR</strain>
        <tissue evidence="1">Leaf</tissue>
    </source>
</reference>
<evidence type="ECO:0000313" key="2">
    <source>
        <dbReference type="Proteomes" id="UP001420932"/>
    </source>
</evidence>
<dbReference type="Proteomes" id="UP001420932">
    <property type="component" value="Unassembled WGS sequence"/>
</dbReference>
<keyword evidence="2" id="KW-1185">Reference proteome</keyword>
<protein>
    <submittedName>
        <fullName evidence="1">Uncharacterized protein</fullName>
    </submittedName>
</protein>
<evidence type="ECO:0000313" key="1">
    <source>
        <dbReference type="EMBL" id="KAK9151005.1"/>
    </source>
</evidence>
<comment type="caution">
    <text evidence="1">The sequence shown here is derived from an EMBL/GenBank/DDBJ whole genome shotgun (WGS) entry which is preliminary data.</text>
</comment>
<dbReference type="EMBL" id="JBBNAF010000004">
    <property type="protein sequence ID" value="KAK9151005.1"/>
    <property type="molecule type" value="Genomic_DNA"/>
</dbReference>
<proteinExistence type="predicted"/>